<dbReference type="InterPro" id="IPR029068">
    <property type="entry name" value="Glyas_Bleomycin-R_OHBP_Dase"/>
</dbReference>
<accession>A0A6M1R458</accession>
<dbReference type="Pfam" id="PF00903">
    <property type="entry name" value="Glyoxalase"/>
    <property type="match status" value="1"/>
</dbReference>
<dbReference type="AlphaFoldDB" id="A0A6M1R458"/>
<feature type="domain" description="VOC" evidence="1">
    <location>
        <begin position="6"/>
        <end position="133"/>
    </location>
</feature>
<dbReference type="SUPFAM" id="SSF54593">
    <property type="entry name" value="Glyoxalase/Bleomycin resistance protein/Dihydroxybiphenyl dioxygenase"/>
    <property type="match status" value="1"/>
</dbReference>
<dbReference type="Gene3D" id="3.10.180.10">
    <property type="entry name" value="2,3-Dihydroxybiphenyl 1,2-Dioxygenase, domain 1"/>
    <property type="match status" value="1"/>
</dbReference>
<dbReference type="InterPro" id="IPR004360">
    <property type="entry name" value="Glyas_Fos-R_dOase_dom"/>
</dbReference>
<organism evidence="2 3">
    <name type="scientific">Grimontia sedimenti</name>
    <dbReference type="NCBI Taxonomy" id="2711294"/>
    <lineage>
        <taxon>Bacteria</taxon>
        <taxon>Pseudomonadati</taxon>
        <taxon>Pseudomonadota</taxon>
        <taxon>Gammaproteobacteria</taxon>
        <taxon>Vibrionales</taxon>
        <taxon>Vibrionaceae</taxon>
        <taxon>Grimontia</taxon>
    </lineage>
</organism>
<dbReference type="PROSITE" id="PS51819">
    <property type="entry name" value="VOC"/>
    <property type="match status" value="1"/>
</dbReference>
<keyword evidence="3" id="KW-1185">Reference proteome</keyword>
<evidence type="ECO:0000313" key="3">
    <source>
        <dbReference type="Proteomes" id="UP000473008"/>
    </source>
</evidence>
<protein>
    <submittedName>
        <fullName evidence="2">VOC family protein</fullName>
    </submittedName>
</protein>
<name>A0A6M1R458_9GAMM</name>
<gene>
    <name evidence="2" type="ORF">G5S52_04740</name>
</gene>
<dbReference type="InterPro" id="IPR037523">
    <property type="entry name" value="VOC_core"/>
</dbReference>
<dbReference type="EMBL" id="JAALDL010000002">
    <property type="protein sequence ID" value="NGN96983.1"/>
    <property type="molecule type" value="Genomic_DNA"/>
</dbReference>
<dbReference type="InterPro" id="IPR050383">
    <property type="entry name" value="GlyoxalaseI/FosfomycinResist"/>
</dbReference>
<sequence length="147" mass="16191">MIQVLAIDHIVLRTTKLEEMLRFYTEVLGCAVERETPPETGLTQLRAGNALIDIVVVDSRLGKMGGGAPTQSERNVDHFCLQIKAVSEQSILDHLNAHGIAHEDFASRYGAQGYGNSIYLEDPEGNVVELRCQLDQFNPAHPGQSSF</sequence>
<comment type="caution">
    <text evidence="2">The sequence shown here is derived from an EMBL/GenBank/DDBJ whole genome shotgun (WGS) entry which is preliminary data.</text>
</comment>
<reference evidence="2 3" key="1">
    <citation type="submission" date="2020-02" db="EMBL/GenBank/DDBJ databases">
        <title>The draft genome of Grimontia sedimenta sp. nov., isolated from benthic sediments near coral reefs south of Kuwait.</title>
        <authorList>
            <person name="Mahmoud H.M."/>
            <person name="Jose L."/>
            <person name="Eapen S."/>
        </authorList>
    </citation>
    <scope>NUCLEOTIDE SEQUENCE [LARGE SCALE GENOMIC DNA]</scope>
    <source>
        <strain evidence="2 3">S25</strain>
    </source>
</reference>
<dbReference type="PANTHER" id="PTHR21366:SF14">
    <property type="entry name" value="GLYOXALASE DOMAIN-CONTAINING PROTEIN 5"/>
    <property type="match status" value="1"/>
</dbReference>
<evidence type="ECO:0000259" key="1">
    <source>
        <dbReference type="PROSITE" id="PS51819"/>
    </source>
</evidence>
<proteinExistence type="predicted"/>
<evidence type="ECO:0000313" key="2">
    <source>
        <dbReference type="EMBL" id="NGN96983.1"/>
    </source>
</evidence>
<dbReference type="RefSeq" id="WP_165012003.1">
    <property type="nucleotide sequence ID" value="NZ_JAALDL010000002.1"/>
</dbReference>
<dbReference type="PANTHER" id="PTHR21366">
    <property type="entry name" value="GLYOXALASE FAMILY PROTEIN"/>
    <property type="match status" value="1"/>
</dbReference>
<dbReference type="Proteomes" id="UP000473008">
    <property type="component" value="Unassembled WGS sequence"/>
</dbReference>